<keyword evidence="1 7" id="KW-0732">Signal</keyword>
<dbReference type="KEGG" id="scyp:JYB88_13245"/>
<dbReference type="GO" id="GO:0005886">
    <property type="term" value="C:plasma membrane"/>
    <property type="evidence" value="ECO:0007669"/>
    <property type="project" value="UniProtKB-SubCell"/>
</dbReference>
<evidence type="ECO:0000313" key="10">
    <source>
        <dbReference type="Proteomes" id="UP000663281"/>
    </source>
</evidence>
<feature type="signal peptide" evidence="7">
    <location>
        <begin position="1"/>
        <end position="20"/>
    </location>
</feature>
<evidence type="ECO:0000256" key="1">
    <source>
        <dbReference type="ARBA" id="ARBA00022729"/>
    </source>
</evidence>
<evidence type="ECO:0000256" key="4">
    <source>
        <dbReference type="HAMAP-Rule" id="MF_02071"/>
    </source>
</evidence>
<dbReference type="GO" id="GO:0008932">
    <property type="term" value="F:lytic endotransglycosylase activity"/>
    <property type="evidence" value="ECO:0007669"/>
    <property type="project" value="UniProtKB-UniRule"/>
</dbReference>
<dbReference type="EMBL" id="CP071504">
    <property type="protein sequence ID" value="QSX29189.1"/>
    <property type="molecule type" value="Genomic_DNA"/>
</dbReference>
<dbReference type="RefSeq" id="WP_207324407.1">
    <property type="nucleotide sequence ID" value="NZ_CP071504.1"/>
</dbReference>
<organism evidence="9 10">
    <name type="scientific">Shewanella cyperi</name>
    <dbReference type="NCBI Taxonomy" id="2814292"/>
    <lineage>
        <taxon>Bacteria</taxon>
        <taxon>Pseudomonadati</taxon>
        <taxon>Pseudomonadota</taxon>
        <taxon>Gammaproteobacteria</taxon>
        <taxon>Alteromonadales</taxon>
        <taxon>Shewanellaceae</taxon>
        <taxon>Shewanella</taxon>
    </lineage>
</organism>
<dbReference type="Pfam" id="PF05036">
    <property type="entry name" value="SPOR"/>
    <property type="match status" value="1"/>
</dbReference>
<evidence type="ECO:0000256" key="6">
    <source>
        <dbReference type="SAM" id="MobiDB-lite"/>
    </source>
</evidence>
<dbReference type="EC" id="4.2.2.-" evidence="4"/>
<evidence type="ECO:0000256" key="3">
    <source>
        <dbReference type="ARBA" id="ARBA00023316"/>
    </source>
</evidence>
<dbReference type="SUPFAM" id="SSF50685">
    <property type="entry name" value="Barwin-like endoglucanases"/>
    <property type="match status" value="1"/>
</dbReference>
<dbReference type="GO" id="GO:0042834">
    <property type="term" value="F:peptidoglycan binding"/>
    <property type="evidence" value="ECO:0007669"/>
    <property type="project" value="InterPro"/>
</dbReference>
<dbReference type="InterPro" id="IPR012997">
    <property type="entry name" value="RplA"/>
</dbReference>
<dbReference type="InterPro" id="IPR036680">
    <property type="entry name" value="SPOR-like_sf"/>
</dbReference>
<keyword evidence="10" id="KW-1185">Reference proteome</keyword>
<feature type="region of interest" description="Disordered" evidence="6">
    <location>
        <begin position="25"/>
        <end position="46"/>
    </location>
</feature>
<dbReference type="Gene3D" id="3.30.70.1070">
    <property type="entry name" value="Sporulation related repeat"/>
    <property type="match status" value="1"/>
</dbReference>
<sequence>MPAFKVKLLLVLLLLLQACSSPPPKGRYSMSQDEAPKNPPDVSQIEDAHPRYEPYSAQGNKPYTVLGKYYQVLPSGENFRQSGIASWYGQKFHGHLTSNGETYDMYTMTAAHKTLPIPSYVRVFNLDNQKQIIVRVNDRGPFHEGRIIDLSYAAAHKLGVLQTGTARVQIETIYFPPPSTLPLAELADNQSYFVQLLASADKAKLERLGQELQRKYQLNYRLVQVQQLYRLQLGPIGQQRLANQVLKTVQTEGYPSGYLVTEPKS</sequence>
<dbReference type="Gene3D" id="2.40.40.10">
    <property type="entry name" value="RlpA-like domain"/>
    <property type="match status" value="1"/>
</dbReference>
<evidence type="ECO:0000259" key="8">
    <source>
        <dbReference type="PROSITE" id="PS51724"/>
    </source>
</evidence>
<evidence type="ECO:0000256" key="7">
    <source>
        <dbReference type="SAM" id="SignalP"/>
    </source>
</evidence>
<dbReference type="AlphaFoldDB" id="A0A974XJ15"/>
<gene>
    <name evidence="4" type="primary">rlpA</name>
    <name evidence="9" type="ORF">JYB88_13245</name>
</gene>
<evidence type="ECO:0000256" key="5">
    <source>
        <dbReference type="RuleBase" id="RU003495"/>
    </source>
</evidence>
<dbReference type="InterPro" id="IPR034718">
    <property type="entry name" value="RlpA"/>
</dbReference>
<reference evidence="9 10" key="1">
    <citation type="submission" date="2021-03" db="EMBL/GenBank/DDBJ databases">
        <title>Novel species identification of genus Shewanella.</title>
        <authorList>
            <person name="Liu G."/>
            <person name="Zhang Q."/>
        </authorList>
    </citation>
    <scope>NUCLEOTIDE SEQUENCE [LARGE SCALE GENOMIC DNA]</scope>
    <source>
        <strain evidence="9 10">FJAT-53726</strain>
    </source>
</reference>
<comment type="function">
    <text evidence="4">Lytic transglycosylase with a strong preference for naked glycan strands that lack stem peptides.</text>
</comment>
<dbReference type="PROSITE" id="PS51257">
    <property type="entry name" value="PROKAR_LIPOPROTEIN"/>
    <property type="match status" value="1"/>
</dbReference>
<feature type="chain" id="PRO_5036686132" description="Endolytic peptidoglycan transglycosylase RlpA" evidence="7">
    <location>
        <begin position="21"/>
        <end position="265"/>
    </location>
</feature>
<dbReference type="SUPFAM" id="SSF110997">
    <property type="entry name" value="Sporulation related repeat"/>
    <property type="match status" value="1"/>
</dbReference>
<accession>A0A974XJ15</accession>
<feature type="domain" description="SPOR" evidence="8">
    <location>
        <begin position="186"/>
        <end position="262"/>
    </location>
</feature>
<comment type="subcellular location">
    <subcellularLocation>
        <location evidence="4">Cell membrane</location>
        <topology evidence="4">Lipid-anchor</topology>
    </subcellularLocation>
</comment>
<comment type="similarity">
    <text evidence="4 5">Belongs to the RlpA family.</text>
</comment>
<keyword evidence="3 4" id="KW-0961">Cell wall biogenesis/degradation</keyword>
<dbReference type="Pfam" id="PF03330">
    <property type="entry name" value="DPBB_1"/>
    <property type="match status" value="1"/>
</dbReference>
<keyword evidence="2 4" id="KW-0456">Lyase</keyword>
<dbReference type="GO" id="GO:0000270">
    <property type="term" value="P:peptidoglycan metabolic process"/>
    <property type="evidence" value="ECO:0007669"/>
    <property type="project" value="UniProtKB-UniRule"/>
</dbReference>
<dbReference type="GO" id="GO:0071555">
    <property type="term" value="P:cell wall organization"/>
    <property type="evidence" value="ECO:0007669"/>
    <property type="project" value="UniProtKB-KW"/>
</dbReference>
<dbReference type="FunFam" id="2.40.40.10:FF:000003">
    <property type="entry name" value="Endolytic peptidoglycan transglycosylase RlpA"/>
    <property type="match status" value="1"/>
</dbReference>
<dbReference type="PANTHER" id="PTHR34183:SF1">
    <property type="entry name" value="ENDOLYTIC PEPTIDOGLYCAN TRANSGLYCOSYLASE RLPA"/>
    <property type="match status" value="1"/>
</dbReference>
<protein>
    <recommendedName>
        <fullName evidence="4">Endolytic peptidoglycan transglycosylase RlpA</fullName>
        <ecNumber evidence="4">4.2.2.-</ecNumber>
    </recommendedName>
</protein>
<dbReference type="GO" id="GO:0009279">
    <property type="term" value="C:cell outer membrane"/>
    <property type="evidence" value="ECO:0007669"/>
    <property type="project" value="TreeGrafter"/>
</dbReference>
<keyword evidence="4" id="KW-1003">Cell membrane</keyword>
<dbReference type="PROSITE" id="PS51724">
    <property type="entry name" value="SPOR"/>
    <property type="match status" value="1"/>
</dbReference>
<keyword evidence="4" id="KW-0564">Palmitate</keyword>
<dbReference type="InterPro" id="IPR009009">
    <property type="entry name" value="RlpA-like_DPBB"/>
</dbReference>
<dbReference type="InterPro" id="IPR036908">
    <property type="entry name" value="RlpA-like_sf"/>
</dbReference>
<keyword evidence="4" id="KW-0449">Lipoprotein</keyword>
<dbReference type="InterPro" id="IPR007730">
    <property type="entry name" value="SPOR-like_dom"/>
</dbReference>
<dbReference type="HAMAP" id="MF_02071">
    <property type="entry name" value="RlpA"/>
    <property type="match status" value="1"/>
</dbReference>
<dbReference type="NCBIfam" id="TIGR00413">
    <property type="entry name" value="rlpA"/>
    <property type="match status" value="1"/>
</dbReference>
<name>A0A974XJ15_9GAMM</name>
<proteinExistence type="inferred from homology"/>
<evidence type="ECO:0000313" key="9">
    <source>
        <dbReference type="EMBL" id="QSX29189.1"/>
    </source>
</evidence>
<dbReference type="CDD" id="cd22268">
    <property type="entry name" value="DPBB_RlpA-like"/>
    <property type="match status" value="1"/>
</dbReference>
<dbReference type="PANTHER" id="PTHR34183">
    <property type="entry name" value="ENDOLYTIC PEPTIDOGLYCAN TRANSGLYCOSYLASE RLPA"/>
    <property type="match status" value="1"/>
</dbReference>
<keyword evidence="4" id="KW-0472">Membrane</keyword>
<dbReference type="Proteomes" id="UP000663281">
    <property type="component" value="Chromosome"/>
</dbReference>
<evidence type="ECO:0000256" key="2">
    <source>
        <dbReference type="ARBA" id="ARBA00023239"/>
    </source>
</evidence>